<reference evidence="1 2" key="1">
    <citation type="submission" date="2016-08" db="EMBL/GenBank/DDBJ databases">
        <authorList>
            <person name="Seilhamer J.J."/>
        </authorList>
    </citation>
    <scope>NUCLEOTIDE SEQUENCE [LARGE SCALE GENOMIC DNA]</scope>
    <source>
        <strain evidence="1 2">IEBC_T61001</strain>
    </source>
</reference>
<proteinExistence type="predicted"/>
<evidence type="ECO:0000313" key="2">
    <source>
        <dbReference type="Proteomes" id="UP000195991"/>
    </source>
</evidence>
<organism evidence="1 2">
    <name type="scientific">Bacillus thuringiensis</name>
    <dbReference type="NCBI Taxonomy" id="1428"/>
    <lineage>
        <taxon>Bacteria</taxon>
        <taxon>Bacillati</taxon>
        <taxon>Bacillota</taxon>
        <taxon>Bacilli</taxon>
        <taxon>Bacillales</taxon>
        <taxon>Bacillaceae</taxon>
        <taxon>Bacillus</taxon>
        <taxon>Bacillus cereus group</taxon>
    </lineage>
</organism>
<dbReference type="AlphaFoldDB" id="A0A1C4GKA3"/>
<dbReference type="EMBL" id="FMBI01000052">
    <property type="protein sequence ID" value="SCC68211.1"/>
    <property type="molecule type" value="Genomic_DNA"/>
</dbReference>
<dbReference type="SUPFAM" id="SSF53756">
    <property type="entry name" value="UDP-Glycosyltransferase/glycogen phosphorylase"/>
    <property type="match status" value="1"/>
</dbReference>
<keyword evidence="1" id="KW-0808">Transferase</keyword>
<dbReference type="GO" id="GO:0016740">
    <property type="term" value="F:transferase activity"/>
    <property type="evidence" value="ECO:0007669"/>
    <property type="project" value="UniProtKB-KW"/>
</dbReference>
<dbReference type="Proteomes" id="UP000195991">
    <property type="component" value="Unassembled WGS sequence"/>
</dbReference>
<protein>
    <submittedName>
        <fullName evidence="1">Glycosyl transferase group 1</fullName>
    </submittedName>
</protein>
<sequence>MKIYFCTPTGRRGASSRYRVFQFLPYLNIQLEKETFQFLDDTTYSLFKSNNLFSVFYRLIFLLFKPLSLIFKVKKGDILFVHRDIYPFGLFWLERLLKLKGAKIIFDLDDAIFLDDTSEISNKKNKLLYNLKYGKRYDRIIKISDMIICGNEFLESYCKQINSNTIIIPTVIDLNSVKNIGRESSLNDKIVFGWIGNPGNSSYFKKILPIFDKVAEKYKKQIVFRCIGGNLNYIPHSSYFVVEELVWSEETEYENLSQIDIGIMPLEDSDWSKGKCGLKILQYMSVGKPTIADAVGVNTSIIDHGNNGFLTHSLDDWEKYIELVVKEYETNMLAEMGMLAEQKLQNEYSLQVHVSRLKEVIDKVALS</sequence>
<dbReference type="Gene3D" id="3.40.50.2000">
    <property type="entry name" value="Glycogen Phosphorylase B"/>
    <property type="match status" value="2"/>
</dbReference>
<dbReference type="RefSeq" id="WP_087985954.1">
    <property type="nucleotide sequence ID" value="NZ_FMBI01000052.1"/>
</dbReference>
<evidence type="ECO:0000313" key="1">
    <source>
        <dbReference type="EMBL" id="SCC68211.1"/>
    </source>
</evidence>
<accession>A0A1C4GKA3</accession>
<gene>
    <name evidence="1" type="ORF">BTT61001_05994</name>
</gene>
<name>A0A1C4GKA3_BACTU</name>
<dbReference type="Pfam" id="PF13692">
    <property type="entry name" value="Glyco_trans_1_4"/>
    <property type="match status" value="1"/>
</dbReference>